<dbReference type="EMBL" id="JANPWB010000010">
    <property type="protein sequence ID" value="KAJ1145936.1"/>
    <property type="molecule type" value="Genomic_DNA"/>
</dbReference>
<comment type="caution">
    <text evidence="2">The sequence shown here is derived from an EMBL/GenBank/DDBJ whole genome shotgun (WGS) entry which is preliminary data.</text>
</comment>
<gene>
    <name evidence="2" type="ORF">NDU88_012219</name>
</gene>
<protein>
    <submittedName>
        <fullName evidence="2">Uncharacterized protein</fullName>
    </submittedName>
</protein>
<evidence type="ECO:0000256" key="1">
    <source>
        <dbReference type="SAM" id="MobiDB-lite"/>
    </source>
</evidence>
<dbReference type="Proteomes" id="UP001066276">
    <property type="component" value="Chromosome 6"/>
</dbReference>
<accession>A0AAV7R018</accession>
<evidence type="ECO:0000313" key="2">
    <source>
        <dbReference type="EMBL" id="KAJ1145936.1"/>
    </source>
</evidence>
<reference evidence="2" key="1">
    <citation type="journal article" date="2022" name="bioRxiv">
        <title>Sequencing and chromosome-scale assembly of the giantPleurodeles waltlgenome.</title>
        <authorList>
            <person name="Brown T."/>
            <person name="Elewa A."/>
            <person name="Iarovenko S."/>
            <person name="Subramanian E."/>
            <person name="Araus A.J."/>
            <person name="Petzold A."/>
            <person name="Susuki M."/>
            <person name="Suzuki K.-i.T."/>
            <person name="Hayashi T."/>
            <person name="Toyoda A."/>
            <person name="Oliveira C."/>
            <person name="Osipova E."/>
            <person name="Leigh N.D."/>
            <person name="Simon A."/>
            <person name="Yun M.H."/>
        </authorList>
    </citation>
    <scope>NUCLEOTIDE SEQUENCE</scope>
    <source>
        <strain evidence="2">20211129_DDA</strain>
        <tissue evidence="2">Liver</tissue>
    </source>
</reference>
<keyword evidence="3" id="KW-1185">Reference proteome</keyword>
<feature type="region of interest" description="Disordered" evidence="1">
    <location>
        <begin position="1"/>
        <end position="46"/>
    </location>
</feature>
<name>A0AAV7R018_PLEWA</name>
<sequence>MGEVSLQRRPGTGLKRDPDLAVGDLENLKRRPRQQKARDLKNGPYRHAEAGVDRELEEVRPGGFLGERMRERTLRIRRVTAV</sequence>
<feature type="compositionally biased region" description="Basic and acidic residues" evidence="1">
    <location>
        <begin position="36"/>
        <end position="46"/>
    </location>
</feature>
<organism evidence="2 3">
    <name type="scientific">Pleurodeles waltl</name>
    <name type="common">Iberian ribbed newt</name>
    <dbReference type="NCBI Taxonomy" id="8319"/>
    <lineage>
        <taxon>Eukaryota</taxon>
        <taxon>Metazoa</taxon>
        <taxon>Chordata</taxon>
        <taxon>Craniata</taxon>
        <taxon>Vertebrata</taxon>
        <taxon>Euteleostomi</taxon>
        <taxon>Amphibia</taxon>
        <taxon>Batrachia</taxon>
        <taxon>Caudata</taxon>
        <taxon>Salamandroidea</taxon>
        <taxon>Salamandridae</taxon>
        <taxon>Pleurodelinae</taxon>
        <taxon>Pleurodeles</taxon>
    </lineage>
</organism>
<dbReference type="AlphaFoldDB" id="A0AAV7R018"/>
<proteinExistence type="predicted"/>
<evidence type="ECO:0000313" key="3">
    <source>
        <dbReference type="Proteomes" id="UP001066276"/>
    </source>
</evidence>